<dbReference type="Proteomes" id="UP001498398">
    <property type="component" value="Unassembled WGS sequence"/>
</dbReference>
<accession>A0ABR1JXJ3</accession>
<dbReference type="EMBL" id="JBANRG010000003">
    <property type="protein sequence ID" value="KAK7469051.1"/>
    <property type="molecule type" value="Genomic_DNA"/>
</dbReference>
<sequence>MTERKCPQTIYSKLRSLDLPSEAETAQIKNVVDDIKGDLARCEAEILSLTSVLAELNERKAHLQDIRNNYRALLAPVRRLPVETLLKIFTFACVKSPSLSIASVDCEDTLSMPTLHIARTCSQWRKITLSNPSLWSNITVDLAQRSWDVRGLVELYLQRSLPSLLTLTIKAVRLEYNTTDFSAYHLQELASESWDLFGLLLKETPRWSRVSFDLAMNICEHVDLWVYEINEEDVPLQYSLQNLRHLELTWNRWRDDEDDTPDFFSKFLSAPSLCELRMPVPDHLIPLNQLVKAVLEYPTLLQLYTFLRQCPRLKALSIFVPFQEPEVHNLPTRGIESDTLESISFTNLGEHSIILSLFALPRLKSLSVDFGKEMTGQDMLTEHLKMMLAKSPSLLKLAVHGHLGSGKSVIDILSSIPHLQNLEFFVTYNYYQTIKTDLFRAFTMTDSPFTPRLMPDLAHLGIHLVKECNCHWQEAEADSATVSSMLESRRTTLRHFEMRLESCTPSASQWFDSFSSAVSRRYRIAGLGADGLKLTLSSTKGD</sequence>
<protein>
    <recommendedName>
        <fullName evidence="2">F-box domain-containing protein</fullName>
    </recommendedName>
</protein>
<evidence type="ECO:0000259" key="2">
    <source>
        <dbReference type="Pfam" id="PF12937"/>
    </source>
</evidence>
<dbReference type="Gene3D" id="1.20.1280.50">
    <property type="match status" value="1"/>
</dbReference>
<dbReference type="SUPFAM" id="SSF52047">
    <property type="entry name" value="RNI-like"/>
    <property type="match status" value="1"/>
</dbReference>
<name>A0ABR1JXJ3_9AGAR</name>
<feature type="domain" description="F-box" evidence="2">
    <location>
        <begin position="78"/>
        <end position="139"/>
    </location>
</feature>
<dbReference type="InterPro" id="IPR032675">
    <property type="entry name" value="LRR_dom_sf"/>
</dbReference>
<evidence type="ECO:0000256" key="1">
    <source>
        <dbReference type="SAM" id="Coils"/>
    </source>
</evidence>
<keyword evidence="4" id="KW-1185">Reference proteome</keyword>
<evidence type="ECO:0000313" key="3">
    <source>
        <dbReference type="EMBL" id="KAK7469051.1"/>
    </source>
</evidence>
<comment type="caution">
    <text evidence="3">The sequence shown here is derived from an EMBL/GenBank/DDBJ whole genome shotgun (WGS) entry which is preliminary data.</text>
</comment>
<organism evidence="3 4">
    <name type="scientific">Marasmiellus scandens</name>
    <dbReference type="NCBI Taxonomy" id="2682957"/>
    <lineage>
        <taxon>Eukaryota</taxon>
        <taxon>Fungi</taxon>
        <taxon>Dikarya</taxon>
        <taxon>Basidiomycota</taxon>
        <taxon>Agaricomycotina</taxon>
        <taxon>Agaricomycetes</taxon>
        <taxon>Agaricomycetidae</taxon>
        <taxon>Agaricales</taxon>
        <taxon>Marasmiineae</taxon>
        <taxon>Omphalotaceae</taxon>
        <taxon>Marasmiellus</taxon>
    </lineage>
</organism>
<feature type="coiled-coil region" evidence="1">
    <location>
        <begin position="39"/>
        <end position="73"/>
    </location>
</feature>
<keyword evidence="1" id="KW-0175">Coiled coil</keyword>
<proteinExistence type="predicted"/>
<dbReference type="InterPro" id="IPR001810">
    <property type="entry name" value="F-box_dom"/>
</dbReference>
<reference evidence="3 4" key="1">
    <citation type="submission" date="2024-01" db="EMBL/GenBank/DDBJ databases">
        <title>A draft genome for the cacao thread blight pathogen Marasmiellus scandens.</title>
        <authorList>
            <person name="Baruah I.K."/>
            <person name="Leung J."/>
            <person name="Bukari Y."/>
            <person name="Amoako-Attah I."/>
            <person name="Meinhardt L.W."/>
            <person name="Bailey B.A."/>
            <person name="Cohen S.P."/>
        </authorList>
    </citation>
    <scope>NUCLEOTIDE SEQUENCE [LARGE SCALE GENOMIC DNA]</scope>
    <source>
        <strain evidence="3 4">GH-19</strain>
    </source>
</reference>
<dbReference type="Gene3D" id="3.80.10.10">
    <property type="entry name" value="Ribonuclease Inhibitor"/>
    <property type="match status" value="1"/>
</dbReference>
<dbReference type="Pfam" id="PF12937">
    <property type="entry name" value="F-box-like"/>
    <property type="match status" value="1"/>
</dbReference>
<gene>
    <name evidence="3" type="ORF">VKT23_003544</name>
</gene>
<evidence type="ECO:0000313" key="4">
    <source>
        <dbReference type="Proteomes" id="UP001498398"/>
    </source>
</evidence>